<dbReference type="Pfam" id="PF11870">
    <property type="entry name" value="LutB_C"/>
    <property type="match status" value="1"/>
</dbReference>
<dbReference type="InterPro" id="IPR024569">
    <property type="entry name" value="LutB_C"/>
</dbReference>
<dbReference type="PANTHER" id="PTHR47153:SF2">
    <property type="entry name" value="LACTATE UTILIZATION PROTEIN B"/>
    <property type="match status" value="1"/>
</dbReference>
<keyword evidence="6" id="KW-0408">Iron</keyword>
<dbReference type="InterPro" id="IPR037171">
    <property type="entry name" value="NagB/RpiA_transferase-like"/>
</dbReference>
<dbReference type="Gene3D" id="3.40.50.10420">
    <property type="entry name" value="NagB/RpiA/CoA transferase-like"/>
    <property type="match status" value="1"/>
</dbReference>
<evidence type="ECO:0000313" key="12">
    <source>
        <dbReference type="Proteomes" id="UP001596505"/>
    </source>
</evidence>
<evidence type="ECO:0000256" key="6">
    <source>
        <dbReference type="ARBA" id="ARBA00023004"/>
    </source>
</evidence>
<dbReference type="SUPFAM" id="SSF100950">
    <property type="entry name" value="NagB/RpiA/CoA transferase-like"/>
    <property type="match status" value="1"/>
</dbReference>
<feature type="domain" description="LUD" evidence="8">
    <location>
        <begin position="74"/>
        <end position="298"/>
    </location>
</feature>
<evidence type="ECO:0000256" key="4">
    <source>
        <dbReference type="ARBA" id="ARBA00022737"/>
    </source>
</evidence>
<evidence type="ECO:0000259" key="9">
    <source>
        <dbReference type="Pfam" id="PF11870"/>
    </source>
</evidence>
<dbReference type="EMBL" id="JBHTCO010000018">
    <property type="protein sequence ID" value="MFC7394111.1"/>
    <property type="molecule type" value="Genomic_DNA"/>
</dbReference>
<proteinExistence type="predicted"/>
<evidence type="ECO:0000256" key="5">
    <source>
        <dbReference type="ARBA" id="ARBA00022982"/>
    </source>
</evidence>
<keyword evidence="12" id="KW-1185">Reference proteome</keyword>
<keyword evidence="3" id="KW-0479">Metal-binding</keyword>
<name>A0ABW2Q3U5_9BACL</name>
<keyword evidence="1" id="KW-0813">Transport</keyword>
<dbReference type="InterPro" id="IPR017900">
    <property type="entry name" value="4Fe4S_Fe_S_CS"/>
</dbReference>
<dbReference type="NCBIfam" id="TIGR00273">
    <property type="entry name" value="LutB/LldF family L-lactate oxidation iron-sulfur protein"/>
    <property type="match status" value="1"/>
</dbReference>
<reference evidence="12" key="1">
    <citation type="journal article" date="2019" name="Int. J. Syst. Evol. Microbiol.">
        <title>The Global Catalogue of Microorganisms (GCM) 10K type strain sequencing project: providing services to taxonomists for standard genome sequencing and annotation.</title>
        <authorList>
            <consortium name="The Broad Institute Genomics Platform"/>
            <consortium name="The Broad Institute Genome Sequencing Center for Infectious Disease"/>
            <person name="Wu L."/>
            <person name="Ma J."/>
        </authorList>
    </citation>
    <scope>NUCLEOTIDE SEQUENCE [LARGE SCALE GENOMIC DNA]</scope>
    <source>
        <strain evidence="12">CGMCC 1.16305</strain>
    </source>
</reference>
<dbReference type="Proteomes" id="UP001596505">
    <property type="component" value="Unassembled WGS sequence"/>
</dbReference>
<evidence type="ECO:0000313" key="11">
    <source>
        <dbReference type="EMBL" id="MFC7394111.1"/>
    </source>
</evidence>
<dbReference type="Pfam" id="PF13183">
    <property type="entry name" value="Fer4_8"/>
    <property type="match status" value="1"/>
</dbReference>
<dbReference type="InterPro" id="IPR003741">
    <property type="entry name" value="LUD_dom"/>
</dbReference>
<dbReference type="InterPro" id="IPR004452">
    <property type="entry name" value="LutB/LldF"/>
</dbReference>
<evidence type="ECO:0000256" key="3">
    <source>
        <dbReference type="ARBA" id="ARBA00022723"/>
    </source>
</evidence>
<dbReference type="InterPro" id="IPR024185">
    <property type="entry name" value="FTHF_cligase-like_sf"/>
</dbReference>
<evidence type="ECO:0000259" key="10">
    <source>
        <dbReference type="Pfam" id="PF13183"/>
    </source>
</evidence>
<gene>
    <name evidence="11" type="ORF">ACFQRG_14235</name>
</gene>
<dbReference type="Pfam" id="PF02589">
    <property type="entry name" value="LUD_dom"/>
    <property type="match status" value="1"/>
</dbReference>
<accession>A0ABW2Q3U5</accession>
<keyword evidence="5" id="KW-0249">Electron transport</keyword>
<dbReference type="RefSeq" id="WP_380967142.1">
    <property type="nucleotide sequence ID" value="NZ_JBHTCO010000018.1"/>
</dbReference>
<keyword evidence="4" id="KW-0677">Repeat</keyword>
<dbReference type="SUPFAM" id="SSF46548">
    <property type="entry name" value="alpha-helical ferredoxin"/>
    <property type="match status" value="1"/>
</dbReference>
<dbReference type="InterPro" id="IPR017896">
    <property type="entry name" value="4Fe4S_Fe-S-bd"/>
</dbReference>
<dbReference type="InterPro" id="IPR009051">
    <property type="entry name" value="Helical_ferredxn"/>
</dbReference>
<feature type="domain" description="4Fe-4S ferredoxin-type" evidence="10">
    <location>
        <begin position="313"/>
        <end position="380"/>
    </location>
</feature>
<dbReference type="Gene3D" id="1.10.1060.10">
    <property type="entry name" value="Alpha-helical ferredoxin"/>
    <property type="match status" value="1"/>
</dbReference>
<evidence type="ECO:0000259" key="8">
    <source>
        <dbReference type="Pfam" id="PF02589"/>
    </source>
</evidence>
<evidence type="ECO:0000256" key="1">
    <source>
        <dbReference type="ARBA" id="ARBA00022448"/>
    </source>
</evidence>
<comment type="caution">
    <text evidence="11">The sequence shown here is derived from an EMBL/GenBank/DDBJ whole genome shotgun (WGS) entry which is preliminary data.</text>
</comment>
<protein>
    <submittedName>
        <fullName evidence="11">LutB/LldF family L-lactate oxidation iron-sulfur protein</fullName>
    </submittedName>
</protein>
<sequence length="479" mass="53568">MPMKIGNRPFFERVDHEMKDSFMRQAVSKAQDNMRVQRDQVTVHDNDLGDWEEWRRAGEEIRQHTLENLDFYLRELSDNVAKRGGHVFFAKTAEDARQYIRDVAKEKEAKYIVKSKSMVTEEINLNEALEEAGCQVLETDLGEYILQIDDNDPPSHIVAPSLHKNKEQIRDTFRDRKGYQGSENPEEITSFVRELLRKEFLKADIGITGCNFAVSESGTVTLVTNEGNANMVTTLPKTQISVMGMERIVPTWEDLDVIITLLARAATGQKISTYFTALTPGVEKESVDGPKDFHLVIVDGGRSKALGTEFQSALHCLRCAACVNVCPVYRHIGGHAYGSIYQGPIGAVLSPILGGDDEYSELPFASSLCAACSEVCPVRIPLHELLIKHRQRISADQSKTKTSERIAMKGFAVGAKSPFLFKTISKGAPIVAKPLIKNGKISKGPGPIRSWTEIRDFPVPGKDSFRKWFREHKKKGSSQ</sequence>
<evidence type="ECO:0000256" key="2">
    <source>
        <dbReference type="ARBA" id="ARBA00022485"/>
    </source>
</evidence>
<evidence type="ECO:0000256" key="7">
    <source>
        <dbReference type="ARBA" id="ARBA00023014"/>
    </source>
</evidence>
<keyword evidence="7" id="KW-0411">Iron-sulfur</keyword>
<dbReference type="PROSITE" id="PS00198">
    <property type="entry name" value="4FE4S_FER_1"/>
    <property type="match status" value="1"/>
</dbReference>
<keyword evidence="2" id="KW-0004">4Fe-4S</keyword>
<feature type="domain" description="Lactate utilization protein B C-terminal" evidence="9">
    <location>
        <begin position="389"/>
        <end position="474"/>
    </location>
</feature>
<dbReference type="PANTHER" id="PTHR47153">
    <property type="entry name" value="LACTATE UTILIZATION PROTEIN B"/>
    <property type="match status" value="1"/>
</dbReference>
<organism evidence="11 12">
    <name type="scientific">Scopulibacillus cellulosilyticus</name>
    <dbReference type="NCBI Taxonomy" id="2665665"/>
    <lineage>
        <taxon>Bacteria</taxon>
        <taxon>Bacillati</taxon>
        <taxon>Bacillota</taxon>
        <taxon>Bacilli</taxon>
        <taxon>Bacillales</taxon>
        <taxon>Sporolactobacillaceae</taxon>
        <taxon>Scopulibacillus</taxon>
    </lineage>
</organism>